<keyword evidence="3" id="KW-1185">Reference proteome</keyword>
<dbReference type="InterPro" id="IPR006175">
    <property type="entry name" value="YjgF/YER057c/UK114"/>
</dbReference>
<organism evidence="2 3">
    <name type="scientific">Streptomyces daqingensis</name>
    <dbReference type="NCBI Taxonomy" id="1472640"/>
    <lineage>
        <taxon>Bacteria</taxon>
        <taxon>Bacillati</taxon>
        <taxon>Actinomycetota</taxon>
        <taxon>Actinomycetes</taxon>
        <taxon>Kitasatosporales</taxon>
        <taxon>Streptomycetaceae</taxon>
        <taxon>Streptomyces</taxon>
    </lineage>
</organism>
<evidence type="ECO:0000256" key="1">
    <source>
        <dbReference type="ARBA" id="ARBA00010552"/>
    </source>
</evidence>
<evidence type="ECO:0000313" key="2">
    <source>
        <dbReference type="EMBL" id="GGO44120.1"/>
    </source>
</evidence>
<dbReference type="Gene3D" id="3.30.1330.40">
    <property type="entry name" value="RutC-like"/>
    <property type="match status" value="1"/>
</dbReference>
<comment type="similarity">
    <text evidence="1">Belongs to the RutC family.</text>
</comment>
<dbReference type="Proteomes" id="UP000631535">
    <property type="component" value="Unassembled WGS sequence"/>
</dbReference>
<dbReference type="PANTHER" id="PTHR11803">
    <property type="entry name" value="2-IMINOBUTANOATE/2-IMINOPROPANOATE DEAMINASE RIDA"/>
    <property type="match status" value="1"/>
</dbReference>
<sequence length="135" mass="14896">MPELTHIKTPAGIAPAYGYSHVVWGEGRFVAVSGQLSLDENGDVVGLNDPMAQARQVFANVRRCLNEAGATFDDVVKFTFFVTDMRVMPAVREARDACINPDRPPACTAVQVYSLVHPELYLEVEAFAITPTWRL</sequence>
<dbReference type="EMBL" id="BMMP01000002">
    <property type="protein sequence ID" value="GGO44120.1"/>
    <property type="molecule type" value="Genomic_DNA"/>
</dbReference>
<dbReference type="InterPro" id="IPR035959">
    <property type="entry name" value="RutC-like_sf"/>
</dbReference>
<gene>
    <name evidence="2" type="ORF">GCM10012287_08960</name>
</gene>
<protein>
    <submittedName>
        <fullName evidence="2">Enamine deaminase RidA</fullName>
    </submittedName>
</protein>
<accession>A0ABQ2LW75</accession>
<dbReference type="RefSeq" id="WP_189035703.1">
    <property type="nucleotide sequence ID" value="NZ_BMMP01000002.1"/>
</dbReference>
<dbReference type="PANTHER" id="PTHR11803:SF58">
    <property type="entry name" value="PROTEIN HMF1-RELATED"/>
    <property type="match status" value="1"/>
</dbReference>
<dbReference type="CDD" id="cd00448">
    <property type="entry name" value="YjgF_YER057c_UK114_family"/>
    <property type="match status" value="1"/>
</dbReference>
<reference evidence="3" key="1">
    <citation type="journal article" date="2019" name="Int. J. Syst. Evol. Microbiol.">
        <title>The Global Catalogue of Microorganisms (GCM) 10K type strain sequencing project: providing services to taxonomists for standard genome sequencing and annotation.</title>
        <authorList>
            <consortium name="The Broad Institute Genomics Platform"/>
            <consortium name="The Broad Institute Genome Sequencing Center for Infectious Disease"/>
            <person name="Wu L."/>
            <person name="Ma J."/>
        </authorList>
    </citation>
    <scope>NUCLEOTIDE SEQUENCE [LARGE SCALE GENOMIC DNA]</scope>
    <source>
        <strain evidence="3">CGMCC 4.7178</strain>
    </source>
</reference>
<comment type="caution">
    <text evidence="2">The sequence shown here is derived from an EMBL/GenBank/DDBJ whole genome shotgun (WGS) entry which is preliminary data.</text>
</comment>
<proteinExistence type="inferred from homology"/>
<name>A0ABQ2LW75_9ACTN</name>
<dbReference type="SUPFAM" id="SSF55298">
    <property type="entry name" value="YjgF-like"/>
    <property type="match status" value="1"/>
</dbReference>
<evidence type="ECO:0000313" key="3">
    <source>
        <dbReference type="Proteomes" id="UP000631535"/>
    </source>
</evidence>
<dbReference type="Pfam" id="PF01042">
    <property type="entry name" value="Ribonuc_L-PSP"/>
    <property type="match status" value="1"/>
</dbReference>